<feature type="region of interest" description="Disordered" evidence="1">
    <location>
        <begin position="33"/>
        <end position="71"/>
    </location>
</feature>
<dbReference type="SUPFAM" id="SSF55909">
    <property type="entry name" value="Pentein"/>
    <property type="match status" value="1"/>
</dbReference>
<organism evidence="2">
    <name type="scientific">Pyrsonympha sp. LN-2016a</name>
    <dbReference type="NCBI Taxonomy" id="1812477"/>
    <lineage>
        <taxon>Eukaryota</taxon>
        <taxon>Metamonada</taxon>
        <taxon>Preaxostyla</taxon>
        <taxon>Oxymonadida</taxon>
        <taxon>Pyrsonymphidae</taxon>
        <taxon>Pyrsonympha</taxon>
    </lineage>
</organism>
<dbReference type="AlphaFoldDB" id="A0A142D9Y2"/>
<evidence type="ECO:0000256" key="1">
    <source>
        <dbReference type="SAM" id="MobiDB-lite"/>
    </source>
</evidence>
<feature type="compositionally biased region" description="Acidic residues" evidence="1">
    <location>
        <begin position="48"/>
        <end position="62"/>
    </location>
</feature>
<accession>A0A142D9Y2</accession>
<dbReference type="EMBL" id="KT883869">
    <property type="protein sequence ID" value="AMQ24255.1"/>
    <property type="molecule type" value="mRNA"/>
</dbReference>
<proteinExistence type="evidence at transcript level"/>
<dbReference type="GO" id="GO:0016990">
    <property type="term" value="F:arginine deiminase activity"/>
    <property type="evidence" value="ECO:0007669"/>
    <property type="project" value="UniProtKB-EC"/>
</dbReference>
<dbReference type="PANTHER" id="PTHR47271:SF2">
    <property type="entry name" value="ARGININE DEIMINASE"/>
    <property type="match status" value="1"/>
</dbReference>
<evidence type="ECO:0000313" key="2">
    <source>
        <dbReference type="EMBL" id="AMQ24255.1"/>
    </source>
</evidence>
<keyword evidence="2" id="KW-0378">Hydrolase</keyword>
<feature type="non-terminal residue" evidence="2">
    <location>
        <position position="1"/>
    </location>
</feature>
<dbReference type="EC" id="3.5.3.6" evidence="2"/>
<name>A0A142D9Y2_9EUKA</name>
<dbReference type="Pfam" id="PF02274">
    <property type="entry name" value="ADI"/>
    <property type="match status" value="1"/>
</dbReference>
<dbReference type="PANTHER" id="PTHR47271">
    <property type="entry name" value="ARGININE DEIMINASE"/>
    <property type="match status" value="1"/>
</dbReference>
<reference evidence="2" key="1">
    <citation type="submission" date="2015-10" db="EMBL/GenBank/DDBJ databases">
        <title>Arginine deiminase pathway enzymes: evolutionary history in metamonads and other eukaryotes.</title>
        <authorList>
            <person name="Novak L."/>
            <person name="Zubacova Z."/>
            <person name="Karnkowska A."/>
            <person name="Kolisko M."/>
            <person name="Hroudova M."/>
            <person name="Stairs C.W."/>
            <person name="Simpson A.G.B."/>
            <person name="Keeling P.J."/>
            <person name="Roger A.J."/>
            <person name="Cepicka I."/>
            <person name="Hampl V."/>
        </authorList>
    </citation>
    <scope>NUCLEOTIDE SEQUENCE</scope>
</reference>
<dbReference type="Gene3D" id="3.75.10.10">
    <property type="entry name" value="L-arginine/glycine Amidinotransferase, Chain A"/>
    <property type="match status" value="1"/>
</dbReference>
<dbReference type="GO" id="GO:0019546">
    <property type="term" value="P:L-arginine deiminase pathway"/>
    <property type="evidence" value="ECO:0007669"/>
    <property type="project" value="TreeGrafter"/>
</dbReference>
<protein>
    <submittedName>
        <fullName evidence="2">Arginine deiminase 2</fullName>
        <ecNumber evidence="2">3.5.3.6</ecNumber>
    </submittedName>
</protein>
<sequence>SSSSSSSYAPHSLQNRHIAVPALRGGHVFFKERSISPQSEAKGKGGGEDGDGEGSSNEEEEVGSLFETPKPRINKKRLEGGDFLPYSEDLCFIGVGLRTNKEAISYMLRNDLFGTCRVAVVVDETDRDSDRMHLDTFFSIIGPSLVVVSSDVVDEHQHAHVSSSSVSSASSAKKHPYPNRIRYVTEYILRERRAATPTSSSSSSASFYFHSSPDPYTPPSSPPFTPVSGKETGRYTISVERKEFYSYLIDNNFKIITIPPQLQQVLGCNILNLGNGKILCTSEETARIILRSGKYTGSIIVVPFDSITAMNGGLHCSTFVIR</sequence>